<gene>
    <name evidence="2" type="ORF">KQI75_11890</name>
</gene>
<sequence length="68" mass="7453">MKKIICALITGVIAATCAAPAFACTPPIKIDMSWKKDLNRTIANIKPSDITIPSFTLPDSYFKNIKIK</sequence>
<keyword evidence="1" id="KW-0732">Signal</keyword>
<proteinExistence type="predicted"/>
<reference evidence="2 3" key="1">
    <citation type="submission" date="2021-06" db="EMBL/GenBank/DDBJ databases">
        <authorList>
            <person name="Sun Q."/>
            <person name="Li D."/>
        </authorList>
    </citation>
    <scope>NUCLEOTIDE SEQUENCE [LARGE SCALE GENOMIC DNA]</scope>
    <source>
        <strain evidence="2 3">MSJd-7</strain>
    </source>
</reference>
<dbReference type="Proteomes" id="UP000783588">
    <property type="component" value="Unassembled WGS sequence"/>
</dbReference>
<comment type="caution">
    <text evidence="2">The sequence shown here is derived from an EMBL/GenBank/DDBJ whole genome shotgun (WGS) entry which is preliminary data.</text>
</comment>
<keyword evidence="3" id="KW-1185">Reference proteome</keyword>
<evidence type="ECO:0000313" key="3">
    <source>
        <dbReference type="Proteomes" id="UP000783588"/>
    </source>
</evidence>
<evidence type="ECO:0000256" key="1">
    <source>
        <dbReference type="SAM" id="SignalP"/>
    </source>
</evidence>
<name>A0ABS6EUF5_9FIRM</name>
<feature type="signal peptide" evidence="1">
    <location>
        <begin position="1"/>
        <end position="23"/>
    </location>
</feature>
<accession>A0ABS6EUF5</accession>
<dbReference type="EMBL" id="JAHLQI010000007">
    <property type="protein sequence ID" value="MBU5491309.1"/>
    <property type="molecule type" value="Genomic_DNA"/>
</dbReference>
<evidence type="ECO:0000313" key="2">
    <source>
        <dbReference type="EMBL" id="MBU5491309.1"/>
    </source>
</evidence>
<dbReference type="RefSeq" id="WP_216471021.1">
    <property type="nucleotide sequence ID" value="NZ_JAHLQI010000007.1"/>
</dbReference>
<protein>
    <submittedName>
        <fullName evidence="2">Uncharacterized protein</fullName>
    </submittedName>
</protein>
<feature type="chain" id="PRO_5047369456" evidence="1">
    <location>
        <begin position="24"/>
        <end position="68"/>
    </location>
</feature>
<organism evidence="2 3">
    <name type="scientific">Butyricicoccus intestinisimiae</name>
    <dbReference type="NCBI Taxonomy" id="2841509"/>
    <lineage>
        <taxon>Bacteria</taxon>
        <taxon>Bacillati</taxon>
        <taxon>Bacillota</taxon>
        <taxon>Clostridia</taxon>
        <taxon>Eubacteriales</taxon>
        <taxon>Butyricicoccaceae</taxon>
        <taxon>Butyricicoccus</taxon>
    </lineage>
</organism>